<dbReference type="PANTHER" id="PTHR11360">
    <property type="entry name" value="MONOCARBOXYLATE TRANSPORTER"/>
    <property type="match status" value="1"/>
</dbReference>
<feature type="transmembrane region" description="Helical" evidence="3">
    <location>
        <begin position="79"/>
        <end position="100"/>
    </location>
</feature>
<dbReference type="InterPro" id="IPR020846">
    <property type="entry name" value="MFS_dom"/>
</dbReference>
<comment type="subcellular location">
    <subcellularLocation>
        <location evidence="1">Membrane</location>
        <topology evidence="1">Multi-pass membrane protein</topology>
    </subcellularLocation>
</comment>
<dbReference type="InterPro" id="IPR011701">
    <property type="entry name" value="MFS"/>
</dbReference>
<feature type="transmembrane region" description="Helical" evidence="3">
    <location>
        <begin position="352"/>
        <end position="375"/>
    </location>
</feature>
<feature type="transmembrane region" description="Helical" evidence="3">
    <location>
        <begin position="1005"/>
        <end position="1023"/>
    </location>
</feature>
<dbReference type="SUPFAM" id="SSF103473">
    <property type="entry name" value="MFS general substrate transporter"/>
    <property type="match status" value="2"/>
</dbReference>
<feature type="transmembrane region" description="Helical" evidence="3">
    <location>
        <begin position="1124"/>
        <end position="1145"/>
    </location>
</feature>
<dbReference type="PANTHER" id="PTHR11360:SF251">
    <property type="entry name" value="MAJOR FACILITATOR SUPERFAMILY (MFS) PROFILE DOMAIN-CONTAINING PROTEIN"/>
    <property type="match status" value="1"/>
</dbReference>
<dbReference type="GO" id="GO:0016020">
    <property type="term" value="C:membrane"/>
    <property type="evidence" value="ECO:0007669"/>
    <property type="project" value="UniProtKB-SubCell"/>
</dbReference>
<feature type="transmembrane region" description="Helical" evidence="3">
    <location>
        <begin position="1035"/>
        <end position="1055"/>
    </location>
</feature>
<keyword evidence="3" id="KW-0472">Membrane</keyword>
<name>A0AAD9R5X2_ACRCE</name>
<dbReference type="AlphaFoldDB" id="A0AAD9R5X2"/>
<reference evidence="5" key="2">
    <citation type="journal article" date="2023" name="Science">
        <title>Genomic signatures of disease resistance in endangered staghorn corals.</title>
        <authorList>
            <person name="Vollmer S.V."/>
            <person name="Selwyn J.D."/>
            <person name="Despard B.A."/>
            <person name="Roesel C.L."/>
        </authorList>
    </citation>
    <scope>NUCLEOTIDE SEQUENCE</scope>
    <source>
        <strain evidence="5">K2</strain>
    </source>
</reference>
<dbReference type="GO" id="GO:0022857">
    <property type="term" value="F:transmembrane transporter activity"/>
    <property type="evidence" value="ECO:0007669"/>
    <property type="project" value="InterPro"/>
</dbReference>
<evidence type="ECO:0000256" key="1">
    <source>
        <dbReference type="ARBA" id="ARBA00004141"/>
    </source>
</evidence>
<feature type="transmembrane region" description="Helical" evidence="3">
    <location>
        <begin position="970"/>
        <end position="993"/>
    </location>
</feature>
<feature type="transmembrane region" description="Helical" evidence="3">
    <location>
        <begin position="799"/>
        <end position="817"/>
    </location>
</feature>
<evidence type="ECO:0000313" key="6">
    <source>
        <dbReference type="Proteomes" id="UP001249851"/>
    </source>
</evidence>
<keyword evidence="3" id="KW-1133">Transmembrane helix</keyword>
<feature type="transmembrane region" description="Helical" evidence="3">
    <location>
        <begin position="1061"/>
        <end position="1082"/>
    </location>
</feature>
<feature type="transmembrane region" description="Helical" evidence="3">
    <location>
        <begin position="919"/>
        <end position="937"/>
    </location>
</feature>
<feature type="transmembrane region" description="Helical" evidence="3">
    <location>
        <begin position="261"/>
        <end position="282"/>
    </location>
</feature>
<evidence type="ECO:0000256" key="2">
    <source>
        <dbReference type="SAM" id="MobiDB-lite"/>
    </source>
</evidence>
<feature type="transmembrane region" description="Helical" evidence="3">
    <location>
        <begin position="20"/>
        <end position="41"/>
    </location>
</feature>
<comment type="caution">
    <text evidence="5">The sequence shown here is derived from an EMBL/GenBank/DDBJ whole genome shotgun (WGS) entry which is preliminary data.</text>
</comment>
<feature type="transmembrane region" description="Helical" evidence="3">
    <location>
        <begin position="195"/>
        <end position="219"/>
    </location>
</feature>
<gene>
    <name evidence="5" type="ORF">P5673_001372</name>
</gene>
<evidence type="ECO:0000256" key="3">
    <source>
        <dbReference type="SAM" id="Phobius"/>
    </source>
</evidence>
<feature type="transmembrane region" description="Helical" evidence="3">
    <location>
        <begin position="759"/>
        <end position="779"/>
    </location>
</feature>
<evidence type="ECO:0000313" key="5">
    <source>
        <dbReference type="EMBL" id="KAK2573689.1"/>
    </source>
</evidence>
<protein>
    <submittedName>
        <fullName evidence="5">Monocarboxylate transporter 10</fullName>
    </submittedName>
</protein>
<keyword evidence="3" id="KW-0812">Transmembrane</keyword>
<feature type="transmembrane region" description="Helical" evidence="3">
    <location>
        <begin position="321"/>
        <end position="340"/>
    </location>
</feature>
<feature type="region of interest" description="Disordered" evidence="2">
    <location>
        <begin position="638"/>
        <end position="663"/>
    </location>
</feature>
<dbReference type="EMBL" id="JARQWQ010000002">
    <property type="protein sequence ID" value="KAK2573689.1"/>
    <property type="molecule type" value="Genomic_DNA"/>
</dbReference>
<dbReference type="Gene3D" id="1.20.1250.20">
    <property type="entry name" value="MFS general substrate transporter like domains"/>
    <property type="match status" value="4"/>
</dbReference>
<feature type="transmembrane region" description="Helical" evidence="3">
    <location>
        <begin position="288"/>
        <end position="309"/>
    </location>
</feature>
<feature type="transmembrane region" description="Helical" evidence="3">
    <location>
        <begin position="53"/>
        <end position="73"/>
    </location>
</feature>
<feature type="domain" description="Major facilitator superfamily (MFS) profile" evidence="4">
    <location>
        <begin position="1"/>
        <end position="376"/>
    </location>
</feature>
<reference evidence="5" key="1">
    <citation type="journal article" date="2023" name="G3 (Bethesda)">
        <title>Whole genome assembly and annotation of the endangered Caribbean coral Acropora cervicornis.</title>
        <authorList>
            <person name="Selwyn J.D."/>
            <person name="Vollmer S.V."/>
        </authorList>
    </citation>
    <scope>NUCLEOTIDE SEQUENCE</scope>
    <source>
        <strain evidence="5">K2</strain>
    </source>
</reference>
<dbReference type="Pfam" id="PF07690">
    <property type="entry name" value="MFS_1"/>
    <property type="match status" value="2"/>
</dbReference>
<feature type="transmembrane region" description="Helical" evidence="3">
    <location>
        <begin position="855"/>
        <end position="878"/>
    </location>
</feature>
<proteinExistence type="predicted"/>
<dbReference type="InterPro" id="IPR050327">
    <property type="entry name" value="Proton-linked_MCT"/>
</dbReference>
<dbReference type="InterPro" id="IPR036259">
    <property type="entry name" value="MFS_trans_sf"/>
</dbReference>
<feature type="transmembrane region" description="Helical" evidence="3">
    <location>
        <begin position="231"/>
        <end position="249"/>
    </location>
</feature>
<feature type="transmembrane region" description="Helical" evidence="3">
    <location>
        <begin position="885"/>
        <end position="907"/>
    </location>
</feature>
<dbReference type="Proteomes" id="UP001249851">
    <property type="component" value="Unassembled WGS sequence"/>
</dbReference>
<feature type="transmembrane region" description="Helical" evidence="3">
    <location>
        <begin position="829"/>
        <end position="849"/>
    </location>
</feature>
<organism evidence="5 6">
    <name type="scientific">Acropora cervicornis</name>
    <name type="common">Staghorn coral</name>
    <dbReference type="NCBI Taxonomy" id="6130"/>
    <lineage>
        <taxon>Eukaryota</taxon>
        <taxon>Metazoa</taxon>
        <taxon>Cnidaria</taxon>
        <taxon>Anthozoa</taxon>
        <taxon>Hexacorallia</taxon>
        <taxon>Scleractinia</taxon>
        <taxon>Astrocoeniina</taxon>
        <taxon>Acroporidae</taxon>
        <taxon>Acropora</taxon>
    </lineage>
</organism>
<sequence length="1186" mass="128937">MNNFGVIYVELLTEFNIGKAEAAVVGSITYGMMFLLGPLATSLCQKFGCRTTTMIGCFIAAGGCLLGSISPNIHCMDLTYGFLFGVGASLCYFPTVIILGQYFSRRLSLANGMTSSGSGVGTLCMGPVLQKLIQYFGLRNTMRISAGMLSCVMICALVYRPINTAFLNANKEVAARPKSRFAFLMSFIELFKNPAYILWCASLALWMLGYFVPFVHLVSLAIEEGVEPFKATLLIGIMSIASTVGRLIFGKMADHPKVNRLYLYQLSFLMIGISNTLCPVLTTYPGLVIYSILFGFFEGCYVLLAPVLTGDIVGRDKMAHGVGILFAIKSLPLTAGPIIAGEIYEAFDSYQVAFYISGAVPTVAACMMFGIPFLMPDRDEDGKCRVVLEDDCGFDKNPTYFDEKSAMMDKEMQLSNGYYPGLPDVIIEEADDGRPVSVYSMGSTGHHLSTLAVNNNRKSLGLSTNSISNVRETCLVSVDTLNVRRSRLLQLKGELSTSVFSLVRRYMDMPKEVAASECGSIACIPQHIANNPQQAPPLHNEKCVVGKETVVRVLPFAVKDVIKSGEPHCEDINMAREDQQATGIEGDILTLVNGVHQYEGKPLANGSNSDDQEGQLNSESPNIYQMETTAPTVSIVSQQAAMKESSSKEQAKLALQEPAEDTNDMSPVLQDIPLVFQEVHSIAITGTKSSESTENKEHVCSIRGTHCNSSIESVVKREVTEITETRLIDGSSSCSGKPSATSLSSVNTHIMVKTHPDGGWGWVVCLGAFLVQFIVLGMQNTAGIVYTELVKELKSPRGATAWVGSLATGIMFFLGPLTTSLCERLGCRIVTICGGIICIFGLLSSSMASSLLPLYFTYGVMFGTGTSLCYFPTIIVLSKYFKRRIAVVNGLVTAGSGVGTLVIGPVVQMLFLRFQYSNSFRIVAGIFSLVLLCGASYRPVPAKYSQYNDMTDKRGAKKLFDWSIFKNKGYVIWVVSLGIFQLGYFVPFVHLVRHAEDLGVNPTDASFLIGYMSVASTLGRLFFGKLADFSCVNRIRLYQLATYSIGLCSFLVPLATGYGGLAAYAISFGFFEACFVLLIPLVSTDIVGAVKMSYALGSAFTVMAFPMFLGPPIAGWMYDILGDYTGAFFFCGGTSLVAASVMFFVPQSSFQGKVETSKRREILSKSQTLRNVHYSVTITTKKVENI</sequence>
<feature type="transmembrane region" description="Helical" evidence="3">
    <location>
        <begin position="141"/>
        <end position="159"/>
    </location>
</feature>
<accession>A0AAD9R5X2</accession>
<feature type="transmembrane region" description="Helical" evidence="3">
    <location>
        <begin position="1094"/>
        <end position="1118"/>
    </location>
</feature>
<feature type="transmembrane region" description="Helical" evidence="3">
    <location>
        <begin position="107"/>
        <end position="129"/>
    </location>
</feature>
<keyword evidence="6" id="KW-1185">Reference proteome</keyword>
<evidence type="ECO:0000259" key="4">
    <source>
        <dbReference type="PROSITE" id="PS50850"/>
    </source>
</evidence>
<dbReference type="CDD" id="cd17352">
    <property type="entry name" value="MFS_MCT_SLC16"/>
    <property type="match status" value="2"/>
</dbReference>
<dbReference type="PROSITE" id="PS50850">
    <property type="entry name" value="MFS"/>
    <property type="match status" value="1"/>
</dbReference>